<keyword evidence="11" id="KW-0966">Cell projection</keyword>
<keyword evidence="7 10" id="KW-0283">Flagellar rotation</keyword>
<dbReference type="KEGG" id="prt:AUC31_09185"/>
<keyword evidence="11" id="KW-0282">Flagellum</keyword>
<dbReference type="Pfam" id="PF03748">
    <property type="entry name" value="FliL"/>
    <property type="match status" value="1"/>
</dbReference>
<dbReference type="OrthoDB" id="2381796at2"/>
<evidence type="ECO:0000256" key="5">
    <source>
        <dbReference type="ARBA" id="ARBA00022500"/>
    </source>
</evidence>
<evidence type="ECO:0000256" key="9">
    <source>
        <dbReference type="ARBA" id="ARBA00023136"/>
    </source>
</evidence>
<evidence type="ECO:0000256" key="1">
    <source>
        <dbReference type="ARBA" id="ARBA00002254"/>
    </source>
</evidence>
<evidence type="ECO:0000313" key="11">
    <source>
        <dbReference type="EMBL" id="ALS75385.1"/>
    </source>
</evidence>
<comment type="similarity">
    <text evidence="3 10">Belongs to the FliL family.</text>
</comment>
<keyword evidence="5 10" id="KW-0145">Chemotaxis</keyword>
<keyword evidence="9 10" id="KW-0472">Membrane</keyword>
<evidence type="ECO:0000256" key="2">
    <source>
        <dbReference type="ARBA" id="ARBA00004162"/>
    </source>
</evidence>
<gene>
    <name evidence="11" type="ORF">AUC31_09185</name>
</gene>
<dbReference type="GO" id="GO:0005886">
    <property type="term" value="C:plasma membrane"/>
    <property type="evidence" value="ECO:0007669"/>
    <property type="project" value="UniProtKB-SubCell"/>
</dbReference>
<organism evidence="11 12">
    <name type="scientific">Planococcus rifietoensis</name>
    <dbReference type="NCBI Taxonomy" id="200991"/>
    <lineage>
        <taxon>Bacteria</taxon>
        <taxon>Bacillati</taxon>
        <taxon>Bacillota</taxon>
        <taxon>Bacilli</taxon>
        <taxon>Bacillales</taxon>
        <taxon>Caryophanaceae</taxon>
        <taxon>Planococcus</taxon>
    </lineage>
</organism>
<evidence type="ECO:0000256" key="3">
    <source>
        <dbReference type="ARBA" id="ARBA00008281"/>
    </source>
</evidence>
<dbReference type="GO" id="GO:0071978">
    <property type="term" value="P:bacterial-type flagellum-dependent swarming motility"/>
    <property type="evidence" value="ECO:0007669"/>
    <property type="project" value="TreeGrafter"/>
</dbReference>
<dbReference type="STRING" id="200991.AUC31_09185"/>
<name>A0A0U2N595_9BACL</name>
<comment type="subcellular location">
    <subcellularLocation>
        <location evidence="2">Cell membrane</location>
        <topology evidence="2">Single-pass membrane protein</topology>
    </subcellularLocation>
</comment>
<evidence type="ECO:0000256" key="10">
    <source>
        <dbReference type="RuleBase" id="RU364125"/>
    </source>
</evidence>
<dbReference type="AlphaFoldDB" id="A0A0U2N595"/>
<comment type="function">
    <text evidence="1 10">Controls the rotational direction of flagella during chemotaxis.</text>
</comment>
<keyword evidence="6" id="KW-0812">Transmembrane</keyword>
<dbReference type="EMBL" id="CP013659">
    <property type="protein sequence ID" value="ALS75385.1"/>
    <property type="molecule type" value="Genomic_DNA"/>
</dbReference>
<dbReference type="GO" id="GO:0009425">
    <property type="term" value="C:bacterial-type flagellum basal body"/>
    <property type="evidence" value="ECO:0007669"/>
    <property type="project" value="InterPro"/>
</dbReference>
<dbReference type="Proteomes" id="UP000067683">
    <property type="component" value="Chromosome"/>
</dbReference>
<keyword evidence="12" id="KW-1185">Reference proteome</keyword>
<evidence type="ECO:0000256" key="6">
    <source>
        <dbReference type="ARBA" id="ARBA00022692"/>
    </source>
</evidence>
<keyword evidence="8" id="KW-1133">Transmembrane helix</keyword>
<keyword evidence="11" id="KW-0969">Cilium</keyword>
<evidence type="ECO:0000256" key="4">
    <source>
        <dbReference type="ARBA" id="ARBA00022475"/>
    </source>
</evidence>
<dbReference type="PANTHER" id="PTHR35091:SF2">
    <property type="entry name" value="FLAGELLAR PROTEIN FLIL"/>
    <property type="match status" value="1"/>
</dbReference>
<protein>
    <recommendedName>
        <fullName evidence="10">Flagellar protein FliL</fullName>
    </recommendedName>
</protein>
<dbReference type="PANTHER" id="PTHR35091">
    <property type="entry name" value="FLAGELLAR PROTEIN FLIL"/>
    <property type="match status" value="1"/>
</dbReference>
<evidence type="ECO:0000256" key="7">
    <source>
        <dbReference type="ARBA" id="ARBA00022779"/>
    </source>
</evidence>
<evidence type="ECO:0000313" key="12">
    <source>
        <dbReference type="Proteomes" id="UP000067683"/>
    </source>
</evidence>
<dbReference type="InterPro" id="IPR005503">
    <property type="entry name" value="FliL"/>
</dbReference>
<proteinExistence type="inferred from homology"/>
<dbReference type="GO" id="GO:0006935">
    <property type="term" value="P:chemotaxis"/>
    <property type="evidence" value="ECO:0007669"/>
    <property type="project" value="UniProtKB-KW"/>
</dbReference>
<reference evidence="11" key="1">
    <citation type="submission" date="2016-01" db="EMBL/GenBank/DDBJ databases">
        <title>Complete genome of Planococcus rifietoensis type strain M8.</title>
        <authorList>
            <person name="See-Too W.S."/>
        </authorList>
    </citation>
    <scope>NUCLEOTIDE SEQUENCE [LARGE SCALE GENOMIC DNA]</scope>
    <source>
        <strain evidence="11">M8</strain>
    </source>
</reference>
<sequence length="139" mass="15033">MMKKVLLVLLIAALLGAGGAVYFLLTQKDVDADAPLTADEMVELSIDTEEITTNLATPASYAVVQFNILSADKKIKEEMETRHAEVRAAAIATVAGMEKEQLVGTEGITLLQDEMTAQLENLVGKGKVERVLVTQFKVQ</sequence>
<evidence type="ECO:0000256" key="8">
    <source>
        <dbReference type="ARBA" id="ARBA00022989"/>
    </source>
</evidence>
<accession>A0A0U2N595</accession>
<keyword evidence="4 10" id="KW-1003">Cell membrane</keyword>